<comment type="similarity">
    <text evidence="8">Belongs to the MobA family.</text>
</comment>
<dbReference type="InterPro" id="IPR013482">
    <property type="entry name" value="Molybde_CF_guanTrfase"/>
</dbReference>
<evidence type="ECO:0000256" key="4">
    <source>
        <dbReference type="ARBA" id="ARBA00022741"/>
    </source>
</evidence>
<evidence type="ECO:0000313" key="11">
    <source>
        <dbReference type="Proteomes" id="UP001163687"/>
    </source>
</evidence>
<dbReference type="PANTHER" id="PTHR19136">
    <property type="entry name" value="MOLYBDENUM COFACTOR GUANYLYLTRANSFERASE"/>
    <property type="match status" value="1"/>
</dbReference>
<keyword evidence="3 8" id="KW-0479">Metal-binding</keyword>
<dbReference type="SUPFAM" id="SSF53448">
    <property type="entry name" value="Nucleotide-diphospho-sugar transferases"/>
    <property type="match status" value="1"/>
</dbReference>
<evidence type="ECO:0000256" key="3">
    <source>
        <dbReference type="ARBA" id="ARBA00022723"/>
    </source>
</evidence>
<gene>
    <name evidence="8 10" type="primary">mobA</name>
    <name evidence="10" type="ORF">caldi_09910</name>
</gene>
<protein>
    <recommendedName>
        <fullName evidence="8">Probable molybdenum cofactor guanylyltransferase</fullName>
        <shortName evidence="8">MoCo guanylyltransferase</shortName>
        <ecNumber evidence="8">2.7.7.77</ecNumber>
    </recommendedName>
    <alternativeName>
        <fullName evidence="8">GTP:molybdopterin guanylyltransferase</fullName>
    </alternativeName>
    <alternativeName>
        <fullName evidence="8">Mo-MPT guanylyltransferase</fullName>
    </alternativeName>
    <alternativeName>
        <fullName evidence="8">Molybdopterin guanylyltransferase</fullName>
    </alternativeName>
    <alternativeName>
        <fullName evidence="8">Molybdopterin-guanine dinucleotide synthase</fullName>
        <shortName evidence="8">MGD synthase</shortName>
    </alternativeName>
</protein>
<keyword evidence="11" id="KW-1185">Reference proteome</keyword>
<evidence type="ECO:0000313" key="10">
    <source>
        <dbReference type="EMBL" id="BDG59901.1"/>
    </source>
</evidence>
<feature type="binding site" evidence="8">
    <location>
        <position position="23"/>
    </location>
    <ligand>
        <name>GTP</name>
        <dbReference type="ChEBI" id="CHEBI:37565"/>
    </ligand>
</feature>
<keyword evidence="2 8" id="KW-0808">Transferase</keyword>
<feature type="binding site" evidence="8">
    <location>
        <position position="97"/>
    </location>
    <ligand>
        <name>GTP</name>
        <dbReference type="ChEBI" id="CHEBI:37565"/>
    </ligand>
</feature>
<proteinExistence type="inferred from homology"/>
<dbReference type="GO" id="GO:0061603">
    <property type="term" value="F:molybdenum cofactor guanylyltransferase activity"/>
    <property type="evidence" value="ECO:0007669"/>
    <property type="project" value="UniProtKB-EC"/>
</dbReference>
<comment type="catalytic activity">
    <reaction evidence="8">
        <text>Mo-molybdopterin + GTP + H(+) = Mo-molybdopterin guanine dinucleotide + diphosphate</text>
        <dbReference type="Rhea" id="RHEA:34243"/>
        <dbReference type="ChEBI" id="CHEBI:15378"/>
        <dbReference type="ChEBI" id="CHEBI:33019"/>
        <dbReference type="ChEBI" id="CHEBI:37565"/>
        <dbReference type="ChEBI" id="CHEBI:71302"/>
        <dbReference type="ChEBI" id="CHEBI:71310"/>
        <dbReference type="EC" id="2.7.7.77"/>
    </reaction>
</comment>
<dbReference type="AlphaFoldDB" id="A0AA35G7A6"/>
<feature type="domain" description="MobA-like NTP transferase" evidence="9">
    <location>
        <begin position="8"/>
        <end position="150"/>
    </location>
</feature>
<dbReference type="Proteomes" id="UP001163687">
    <property type="component" value="Chromosome"/>
</dbReference>
<feature type="binding site" evidence="8">
    <location>
        <position position="68"/>
    </location>
    <ligand>
        <name>GTP</name>
        <dbReference type="ChEBI" id="CHEBI:37565"/>
    </ligand>
</feature>
<organism evidence="10 11">
    <name type="scientific">Caldinitratiruptor microaerophilus</name>
    <dbReference type="NCBI Taxonomy" id="671077"/>
    <lineage>
        <taxon>Bacteria</taxon>
        <taxon>Bacillati</taxon>
        <taxon>Bacillota</taxon>
        <taxon>Clostridia</taxon>
        <taxon>Eubacteriales</taxon>
        <taxon>Symbiobacteriaceae</taxon>
        <taxon>Caldinitratiruptor</taxon>
    </lineage>
</organism>
<comment type="cofactor">
    <cofactor evidence="8">
        <name>Mg(2+)</name>
        <dbReference type="ChEBI" id="CHEBI:18420"/>
    </cofactor>
</comment>
<evidence type="ECO:0000256" key="5">
    <source>
        <dbReference type="ARBA" id="ARBA00022842"/>
    </source>
</evidence>
<dbReference type="Gene3D" id="3.90.550.10">
    <property type="entry name" value="Spore Coat Polysaccharide Biosynthesis Protein SpsA, Chain A"/>
    <property type="match status" value="1"/>
</dbReference>
<dbReference type="KEGG" id="cmic:caldi_09910"/>
<keyword evidence="6 8" id="KW-0342">GTP-binding</keyword>
<dbReference type="EMBL" id="AP025628">
    <property type="protein sequence ID" value="BDG59901.1"/>
    <property type="molecule type" value="Genomic_DNA"/>
</dbReference>
<comment type="function">
    <text evidence="8">Transfers a GMP moiety from GTP to Mo-molybdopterin (Mo-MPT) cofactor (Moco or molybdenum cofactor) to form Mo-molybdopterin guanine dinucleotide (Mo-MGD) cofactor.</text>
</comment>
<comment type="subcellular location">
    <subcellularLocation>
        <location evidence="8">Cytoplasm</location>
    </subcellularLocation>
</comment>
<evidence type="ECO:0000256" key="8">
    <source>
        <dbReference type="HAMAP-Rule" id="MF_00316"/>
    </source>
</evidence>
<dbReference type="EC" id="2.7.7.77" evidence="8"/>
<dbReference type="HAMAP" id="MF_00316">
    <property type="entry name" value="MobA"/>
    <property type="match status" value="1"/>
</dbReference>
<evidence type="ECO:0000256" key="2">
    <source>
        <dbReference type="ARBA" id="ARBA00022679"/>
    </source>
</evidence>
<keyword evidence="5 8" id="KW-0460">Magnesium</keyword>
<dbReference type="GO" id="GO:0005737">
    <property type="term" value="C:cytoplasm"/>
    <property type="evidence" value="ECO:0007669"/>
    <property type="project" value="UniProtKB-SubCell"/>
</dbReference>
<dbReference type="Pfam" id="PF12804">
    <property type="entry name" value="NTP_transf_3"/>
    <property type="match status" value="1"/>
</dbReference>
<reference evidence="10" key="1">
    <citation type="submission" date="2022-03" db="EMBL/GenBank/DDBJ databases">
        <title>Complete genome sequence of Caldinitratiruptor microaerophilus.</title>
        <authorList>
            <person name="Mukaiyama R."/>
            <person name="Nishiyama T."/>
            <person name="Ueda K."/>
        </authorList>
    </citation>
    <scope>NUCLEOTIDE SEQUENCE</scope>
    <source>
        <strain evidence="10">JCM 16183</strain>
    </source>
</reference>
<feature type="binding site" evidence="8">
    <location>
        <position position="97"/>
    </location>
    <ligand>
        <name>Mg(2+)</name>
        <dbReference type="ChEBI" id="CHEBI:18420"/>
    </ligand>
</feature>
<keyword evidence="1 8" id="KW-0963">Cytoplasm</keyword>
<keyword evidence="7 8" id="KW-0501">Molybdenum cofactor biosynthesis</keyword>
<dbReference type="GO" id="GO:0005525">
    <property type="term" value="F:GTP binding"/>
    <property type="evidence" value="ECO:0007669"/>
    <property type="project" value="UniProtKB-UniRule"/>
</dbReference>
<dbReference type="InterPro" id="IPR025877">
    <property type="entry name" value="MobA-like_NTP_Trfase"/>
</dbReference>
<keyword evidence="4 8" id="KW-0547">Nucleotide-binding</keyword>
<comment type="domain">
    <text evidence="8">The N-terminal domain determines nucleotide recognition and specific binding, while the C-terminal domain determines the specific binding to the target protein.</text>
</comment>
<dbReference type="GO" id="GO:1902758">
    <property type="term" value="P:bis(molybdopterin guanine dinucleotide)molybdenum biosynthetic process"/>
    <property type="evidence" value="ECO:0007669"/>
    <property type="project" value="TreeGrafter"/>
</dbReference>
<dbReference type="RefSeq" id="WP_264843981.1">
    <property type="nucleotide sequence ID" value="NZ_AP025628.1"/>
</dbReference>
<evidence type="ECO:0000259" key="9">
    <source>
        <dbReference type="Pfam" id="PF12804"/>
    </source>
</evidence>
<dbReference type="CDD" id="cd02503">
    <property type="entry name" value="MobA"/>
    <property type="match status" value="1"/>
</dbReference>
<dbReference type="PANTHER" id="PTHR19136:SF81">
    <property type="entry name" value="MOLYBDENUM COFACTOR GUANYLYLTRANSFERASE"/>
    <property type="match status" value="1"/>
</dbReference>
<name>A0AA35G7A6_9FIRM</name>
<dbReference type="InterPro" id="IPR029044">
    <property type="entry name" value="Nucleotide-diphossugar_trans"/>
</dbReference>
<evidence type="ECO:0000256" key="7">
    <source>
        <dbReference type="ARBA" id="ARBA00023150"/>
    </source>
</evidence>
<evidence type="ECO:0000256" key="6">
    <source>
        <dbReference type="ARBA" id="ARBA00023134"/>
    </source>
</evidence>
<dbReference type="GO" id="GO:0046872">
    <property type="term" value="F:metal ion binding"/>
    <property type="evidence" value="ECO:0007669"/>
    <property type="project" value="UniProtKB-KW"/>
</dbReference>
<comment type="caution">
    <text evidence="8">Lacks conserved residue(s) required for the propagation of feature annotation.</text>
</comment>
<accession>A0AA35G7A6</accession>
<evidence type="ECO:0000256" key="1">
    <source>
        <dbReference type="ARBA" id="ARBA00022490"/>
    </source>
</evidence>
<sequence>MARLQACGVIMAGGRSTRMGRNKALLPVGGRRLVEHVADLFRDLFEQVLVSTNEPETYAFLGLPAVADRIPGSGPLGGIEAGLKASRFRAAFFAACDMPLLNRDLIAYLVSLAADHDAVVPRVDGQWETLHAVYTRDALPAVTAQLDSGDFKVARFFPRVRVRAVEEAELARFGPPRRLFFNCNTPQEYEEALRLFGAGPEPPEG</sequence>
<keyword evidence="10" id="KW-0548">Nucleotidyltransferase</keyword>